<dbReference type="AlphaFoldDB" id="A0A1Y5Y9S8"/>
<dbReference type="PRINTS" id="PR00385">
    <property type="entry name" value="P450"/>
</dbReference>
<dbReference type="InterPro" id="IPR017972">
    <property type="entry name" value="Cyt_P450_CS"/>
</dbReference>
<dbReference type="GO" id="GO:0005506">
    <property type="term" value="F:iron ion binding"/>
    <property type="evidence" value="ECO:0007669"/>
    <property type="project" value="InterPro"/>
</dbReference>
<dbReference type="EMBL" id="FWXV01000014">
    <property type="protein sequence ID" value="SMD26379.1"/>
    <property type="molecule type" value="Genomic_DNA"/>
</dbReference>
<dbReference type="InterPro" id="IPR001128">
    <property type="entry name" value="Cyt_P450"/>
</dbReference>
<evidence type="ECO:0000256" key="5">
    <source>
        <dbReference type="ARBA" id="ARBA00023004"/>
    </source>
</evidence>
<evidence type="ECO:0000313" key="9">
    <source>
        <dbReference type="Proteomes" id="UP000192674"/>
    </source>
</evidence>
<dbReference type="RefSeq" id="WP_084434133.1">
    <property type="nucleotide sequence ID" value="NZ_FWXV01000014.1"/>
</dbReference>
<evidence type="ECO:0000256" key="1">
    <source>
        <dbReference type="ARBA" id="ARBA00010617"/>
    </source>
</evidence>
<keyword evidence="6 7" id="KW-0503">Monooxygenase</keyword>
<protein>
    <recommendedName>
        <fullName evidence="10">Cytochrome P450</fullName>
    </recommendedName>
</protein>
<evidence type="ECO:0000256" key="7">
    <source>
        <dbReference type="RuleBase" id="RU000461"/>
    </source>
</evidence>
<dbReference type="PRINTS" id="PR00359">
    <property type="entry name" value="BP450"/>
</dbReference>
<keyword evidence="2 7" id="KW-0349">Heme</keyword>
<dbReference type="PANTHER" id="PTHR46696">
    <property type="entry name" value="P450, PUTATIVE (EUROFUNG)-RELATED"/>
    <property type="match status" value="1"/>
</dbReference>
<keyword evidence="5 7" id="KW-0408">Iron</keyword>
<dbReference type="PANTHER" id="PTHR46696:SF4">
    <property type="entry name" value="BIOTIN BIOSYNTHESIS CYTOCHROME P450"/>
    <property type="match status" value="1"/>
</dbReference>
<dbReference type="InterPro" id="IPR002397">
    <property type="entry name" value="Cyt_P450_B"/>
</dbReference>
<gene>
    <name evidence="8" type="ORF">SAMN05661093_09962</name>
</gene>
<dbReference type="Gene3D" id="1.10.630.10">
    <property type="entry name" value="Cytochrome P450"/>
    <property type="match status" value="1"/>
</dbReference>
<dbReference type="FunFam" id="1.10.630.10:FF:000018">
    <property type="entry name" value="Cytochrome P450 monooxygenase"/>
    <property type="match status" value="1"/>
</dbReference>
<keyword evidence="4 7" id="KW-0560">Oxidoreductase</keyword>
<dbReference type="Proteomes" id="UP000192674">
    <property type="component" value="Unassembled WGS sequence"/>
</dbReference>
<dbReference type="SUPFAM" id="SSF48264">
    <property type="entry name" value="Cytochrome P450"/>
    <property type="match status" value="1"/>
</dbReference>
<dbReference type="InterPro" id="IPR036396">
    <property type="entry name" value="Cyt_P450_sf"/>
</dbReference>
<evidence type="ECO:0000256" key="4">
    <source>
        <dbReference type="ARBA" id="ARBA00023002"/>
    </source>
</evidence>
<dbReference type="Pfam" id="PF00067">
    <property type="entry name" value="p450"/>
    <property type="match status" value="1"/>
</dbReference>
<reference evidence="8 9" key="1">
    <citation type="submission" date="2017-04" db="EMBL/GenBank/DDBJ databases">
        <authorList>
            <person name="Afonso C.L."/>
            <person name="Miller P.J."/>
            <person name="Scott M.A."/>
            <person name="Spackman E."/>
            <person name="Goraichik I."/>
            <person name="Dimitrov K.M."/>
            <person name="Suarez D.L."/>
            <person name="Swayne D.E."/>
        </authorList>
    </citation>
    <scope>NUCLEOTIDE SEQUENCE [LARGE SCALE GENOMIC DNA]</scope>
    <source>
        <strain evidence="8 9">DSM 43828</strain>
    </source>
</reference>
<dbReference type="GO" id="GO:0020037">
    <property type="term" value="F:heme binding"/>
    <property type="evidence" value="ECO:0007669"/>
    <property type="project" value="InterPro"/>
</dbReference>
<sequence>MPVSTDFDLYDPAFLADPYPFYAWLRAEAPVLRLRDPDVWLLSRHEDVHAALRSPEKFSSADGVAFGRQGGAGSLIATDAPDHTRLRRVLSQQFTPRSIARLEHEVGAVAATLLDGVAGLDSFDFMDLVGAQLPTRVIGNYLGIDPEGWRDYKRWSEMLIEISWARSADAQFAAVAQATIMEVAGFFAGQMAQRRTTPAEDLIGRLVTAADRDSTLTDDEVLNFCSLLMLAGNVTTSSALAHAVLLLIEHPHQRAALREDPDLIPQAIEEIVRFESPVQGFVRTLTQDVELHGERLAAGEQVLLSFASANRDEDAFDDAAVFDITRKRSATVAFGAGPHFCLGAWLARLELSQAITAMLPLMDDWQLAPDEPVTRVPNPAFRDVASLRLIRR</sequence>
<dbReference type="GO" id="GO:0008395">
    <property type="term" value="F:steroid hydroxylase activity"/>
    <property type="evidence" value="ECO:0007669"/>
    <property type="project" value="TreeGrafter"/>
</dbReference>
<keyword evidence="9" id="KW-1185">Reference proteome</keyword>
<dbReference type="PROSITE" id="PS00086">
    <property type="entry name" value="CYTOCHROME_P450"/>
    <property type="match status" value="1"/>
</dbReference>
<evidence type="ECO:0008006" key="10">
    <source>
        <dbReference type="Google" id="ProtNLM"/>
    </source>
</evidence>
<organism evidence="8 9">
    <name type="scientific">Kibdelosporangium aridum</name>
    <dbReference type="NCBI Taxonomy" id="2030"/>
    <lineage>
        <taxon>Bacteria</taxon>
        <taxon>Bacillati</taxon>
        <taxon>Actinomycetota</taxon>
        <taxon>Actinomycetes</taxon>
        <taxon>Pseudonocardiales</taxon>
        <taxon>Pseudonocardiaceae</taxon>
        <taxon>Kibdelosporangium</taxon>
    </lineage>
</organism>
<evidence type="ECO:0000256" key="3">
    <source>
        <dbReference type="ARBA" id="ARBA00022723"/>
    </source>
</evidence>
<evidence type="ECO:0000256" key="2">
    <source>
        <dbReference type="ARBA" id="ARBA00022617"/>
    </source>
</evidence>
<dbReference type="GO" id="GO:0036199">
    <property type="term" value="F:cholest-4-en-3-one 26-monooxygenase activity"/>
    <property type="evidence" value="ECO:0007669"/>
    <property type="project" value="TreeGrafter"/>
</dbReference>
<evidence type="ECO:0000313" key="8">
    <source>
        <dbReference type="EMBL" id="SMD26379.1"/>
    </source>
</evidence>
<dbReference type="GO" id="GO:0006707">
    <property type="term" value="P:cholesterol catabolic process"/>
    <property type="evidence" value="ECO:0007669"/>
    <property type="project" value="TreeGrafter"/>
</dbReference>
<name>A0A1Y5Y9S8_KIBAR</name>
<comment type="similarity">
    <text evidence="1 7">Belongs to the cytochrome P450 family.</text>
</comment>
<keyword evidence="3 7" id="KW-0479">Metal-binding</keyword>
<evidence type="ECO:0000256" key="6">
    <source>
        <dbReference type="ARBA" id="ARBA00023033"/>
    </source>
</evidence>
<accession>A0A1Y5Y9S8</accession>
<proteinExistence type="inferred from homology"/>
<dbReference type="OrthoDB" id="502624at2"/>